<dbReference type="RefSeq" id="WP_161350722.1">
    <property type="nucleotide sequence ID" value="NZ_WTUX01000010.1"/>
</dbReference>
<feature type="coiled-coil region" evidence="1">
    <location>
        <begin position="90"/>
        <end position="117"/>
    </location>
</feature>
<evidence type="ECO:0000256" key="1">
    <source>
        <dbReference type="SAM" id="Coils"/>
    </source>
</evidence>
<sequence>MKPLLALVAAALLLTACTEQDMCVYRNTAELRATESRINELEGNIARGYAIHRTTEPYTFTGVCRDKDGKPFECTRTEFREVERPVAIDVADQRRQLRALKVKLPELEREAAAARAQCAQLYPE</sequence>
<keyword evidence="4" id="KW-1185">Reference proteome</keyword>
<proteinExistence type="predicted"/>
<gene>
    <name evidence="3" type="ORF">GQE99_06225</name>
</gene>
<evidence type="ECO:0000313" key="4">
    <source>
        <dbReference type="Proteomes" id="UP000467322"/>
    </source>
</evidence>
<dbReference type="Proteomes" id="UP000467322">
    <property type="component" value="Unassembled WGS sequence"/>
</dbReference>
<organism evidence="3 4">
    <name type="scientific">Maritimibacter harenae</name>
    <dbReference type="NCBI Taxonomy" id="2606218"/>
    <lineage>
        <taxon>Bacteria</taxon>
        <taxon>Pseudomonadati</taxon>
        <taxon>Pseudomonadota</taxon>
        <taxon>Alphaproteobacteria</taxon>
        <taxon>Rhodobacterales</taxon>
        <taxon>Roseobacteraceae</taxon>
        <taxon>Maritimibacter</taxon>
    </lineage>
</organism>
<feature type="chain" id="PRO_5032674524" description="Excinuclease ABC subunit B" evidence="2">
    <location>
        <begin position="22"/>
        <end position="124"/>
    </location>
</feature>
<accession>A0A845LXW7</accession>
<protein>
    <recommendedName>
        <fullName evidence="5">Excinuclease ABC subunit B</fullName>
    </recommendedName>
</protein>
<name>A0A845LXW7_9RHOB</name>
<dbReference type="EMBL" id="WTUX01000010">
    <property type="protein sequence ID" value="MZR12615.1"/>
    <property type="molecule type" value="Genomic_DNA"/>
</dbReference>
<evidence type="ECO:0000256" key="2">
    <source>
        <dbReference type="SAM" id="SignalP"/>
    </source>
</evidence>
<keyword evidence="1" id="KW-0175">Coiled coil</keyword>
<feature type="signal peptide" evidence="2">
    <location>
        <begin position="1"/>
        <end position="21"/>
    </location>
</feature>
<keyword evidence="2" id="KW-0732">Signal</keyword>
<reference evidence="3 4" key="1">
    <citation type="submission" date="2019-12" db="EMBL/GenBank/DDBJ databases">
        <title>Maritimibacter sp. nov. sp. isolated from sea sand.</title>
        <authorList>
            <person name="Kim J."/>
            <person name="Jeong S.E."/>
            <person name="Jung H.S."/>
            <person name="Jeon C.O."/>
        </authorList>
    </citation>
    <scope>NUCLEOTIDE SEQUENCE [LARGE SCALE GENOMIC DNA]</scope>
    <source>
        <strain evidence="3 4">DP07</strain>
    </source>
</reference>
<comment type="caution">
    <text evidence="3">The sequence shown here is derived from an EMBL/GenBank/DDBJ whole genome shotgun (WGS) entry which is preliminary data.</text>
</comment>
<dbReference type="PROSITE" id="PS51257">
    <property type="entry name" value="PROKAR_LIPOPROTEIN"/>
    <property type="match status" value="1"/>
</dbReference>
<evidence type="ECO:0008006" key="5">
    <source>
        <dbReference type="Google" id="ProtNLM"/>
    </source>
</evidence>
<dbReference type="AlphaFoldDB" id="A0A845LXW7"/>
<evidence type="ECO:0000313" key="3">
    <source>
        <dbReference type="EMBL" id="MZR12615.1"/>
    </source>
</evidence>